<dbReference type="EMBL" id="AYSL01000573">
    <property type="protein sequence ID" value="KTF07386.1"/>
    <property type="molecule type" value="Genomic_DNA"/>
</dbReference>
<sequence length="34" mass="3938">MVFLNVECYSFKDNRLITGIKKPLQHDAVTVFPL</sequence>
<dbReference type="AlphaFoldDB" id="A0A1B6NVA6"/>
<organism evidence="1">
    <name type="scientific">marine sediment metagenome</name>
    <dbReference type="NCBI Taxonomy" id="412755"/>
    <lineage>
        <taxon>unclassified sequences</taxon>
        <taxon>metagenomes</taxon>
        <taxon>ecological metagenomes</taxon>
    </lineage>
</organism>
<proteinExistence type="predicted"/>
<evidence type="ECO:0000313" key="1">
    <source>
        <dbReference type="EMBL" id="KTF07386.1"/>
    </source>
</evidence>
<comment type="caution">
    <text evidence="1">The sequence shown here is derived from an EMBL/GenBank/DDBJ whole genome shotgun (WGS) entry which is preliminary data.</text>
</comment>
<accession>A0A1B6NVA6</accession>
<gene>
    <name evidence="1" type="ORF">MGSAQ_001120</name>
</gene>
<protein>
    <submittedName>
        <fullName evidence="1">Uncharacterized protein</fullName>
    </submittedName>
</protein>
<name>A0A1B6NVA6_9ZZZZ</name>
<reference evidence="1" key="1">
    <citation type="submission" date="2013-11" db="EMBL/GenBank/DDBJ databases">
        <title>Microbial diversity, functional groups and degradation webs in Northern and Southern Mediterranean and Red Sea marine crude oil polluted sites.</title>
        <authorList>
            <person name="Daffonchio D."/>
            <person name="Mapelli F."/>
            <person name="Ferrer M."/>
            <person name="Richter M."/>
            <person name="Cherif A."/>
            <person name="Malkawi H.I."/>
            <person name="Yakimov M.M."/>
            <person name="Abdel-Fattah Y.R."/>
            <person name="Blaghen M."/>
            <person name="Golyshin P.N."/>
            <person name="Kalogerakis N."/>
            <person name="Boon N."/>
            <person name="Magagnini M."/>
            <person name="Fava F."/>
        </authorList>
    </citation>
    <scope>NUCLEOTIDE SEQUENCE</scope>
</reference>